<organism evidence="3 5">
    <name type="scientific">Perkinsus olseni</name>
    <name type="common">Perkinsus atlanticus</name>
    <dbReference type="NCBI Taxonomy" id="32597"/>
    <lineage>
        <taxon>Eukaryota</taxon>
        <taxon>Sar</taxon>
        <taxon>Alveolata</taxon>
        <taxon>Perkinsozoa</taxon>
        <taxon>Perkinsea</taxon>
        <taxon>Perkinsida</taxon>
        <taxon>Perkinsidae</taxon>
        <taxon>Perkinsus</taxon>
    </lineage>
</organism>
<feature type="region of interest" description="Disordered" evidence="1">
    <location>
        <begin position="27"/>
        <end position="68"/>
    </location>
</feature>
<evidence type="ECO:0000256" key="1">
    <source>
        <dbReference type="SAM" id="MobiDB-lite"/>
    </source>
</evidence>
<gene>
    <name evidence="4" type="ORF">FOL46_008606</name>
    <name evidence="3" type="ORF">FOZ61_010147</name>
</gene>
<evidence type="ECO:0000313" key="5">
    <source>
        <dbReference type="Proteomes" id="UP000570595"/>
    </source>
</evidence>
<evidence type="ECO:0000313" key="4">
    <source>
        <dbReference type="EMBL" id="KAF4675995.1"/>
    </source>
</evidence>
<reference evidence="5 6" key="1">
    <citation type="submission" date="2020-04" db="EMBL/GenBank/DDBJ databases">
        <title>Perkinsus olseni comparative genomics.</title>
        <authorList>
            <person name="Bogema D.R."/>
        </authorList>
    </citation>
    <scope>NUCLEOTIDE SEQUENCE [LARGE SCALE GENOMIC DNA]</scope>
    <source>
        <strain evidence="3">ATCC PRA-179</strain>
        <strain evidence="4">ATCC PRA-31</strain>
    </source>
</reference>
<comment type="caution">
    <text evidence="3">The sequence shown here is derived from an EMBL/GenBank/DDBJ whole genome shotgun (WGS) entry which is preliminary data.</text>
</comment>
<proteinExistence type="predicted"/>
<keyword evidence="2" id="KW-0732">Signal</keyword>
<dbReference type="AlphaFoldDB" id="A0A7J6MGL7"/>
<evidence type="ECO:0000256" key="2">
    <source>
        <dbReference type="SAM" id="SignalP"/>
    </source>
</evidence>
<evidence type="ECO:0000313" key="6">
    <source>
        <dbReference type="Proteomes" id="UP000572268"/>
    </source>
</evidence>
<feature type="chain" id="PRO_5036400587" evidence="2">
    <location>
        <begin position="18"/>
        <end position="401"/>
    </location>
</feature>
<dbReference type="Proteomes" id="UP000570595">
    <property type="component" value="Unassembled WGS sequence"/>
</dbReference>
<name>A0A7J6MGL7_PEROL</name>
<sequence length="401" mass="45061">MRTYLLVSLALVDLACSLSGCSSGDDSGDASAVTETLPPHKLSNPNAPATFPKTTGVPPTPRPASSSPCTGHPIGIYSWSQDFWREGDPSLTDFTQTDRGRTWDCGELYINVADATNYDKIVDQDKLVNWMKKWRQVSGNDEVIWMTYGDVVEQNGTKMVGFVKTFEDFLLRSVSAEDMAEIAPIGISFDVEHVPDTFYKEALNSSQEMVQNVTKGMGYLPHSILVGSTIEGEENQKETTYVMQYADRALMMLYRNAVNGSYPDDLVERMRWMMTDQCVVCTKPGWENLRAKITIMVEGSCKMGHGCGKLSMCVKDTSKYPDPNGGIEYVWNTLQELTNAIVPEGILTQEQYNKLFLTNGTLYAIHNWDWSRCFYGDDFSREQNYTNCQDYHTMAATCRTK</sequence>
<dbReference type="Proteomes" id="UP000572268">
    <property type="component" value="Unassembled WGS sequence"/>
</dbReference>
<evidence type="ECO:0000313" key="3">
    <source>
        <dbReference type="EMBL" id="KAF4670556.1"/>
    </source>
</evidence>
<dbReference type="EMBL" id="JABAHT010000008">
    <property type="protein sequence ID" value="KAF4670556.1"/>
    <property type="molecule type" value="Genomic_DNA"/>
</dbReference>
<dbReference type="EMBL" id="JABANN010000007">
    <property type="protein sequence ID" value="KAF4675995.1"/>
    <property type="molecule type" value="Genomic_DNA"/>
</dbReference>
<feature type="signal peptide" evidence="2">
    <location>
        <begin position="1"/>
        <end position="17"/>
    </location>
</feature>
<protein>
    <submittedName>
        <fullName evidence="3">Uncharacterized protein</fullName>
    </submittedName>
</protein>
<accession>A0A7J6MGL7</accession>
<dbReference type="OrthoDB" id="10295206at2759"/>